<evidence type="ECO:0000256" key="2">
    <source>
        <dbReference type="ARBA" id="ARBA00022723"/>
    </source>
</evidence>
<dbReference type="GO" id="GO:0005634">
    <property type="term" value="C:nucleus"/>
    <property type="evidence" value="ECO:0007669"/>
    <property type="project" value="UniProtKB-SubCell"/>
</dbReference>
<feature type="region of interest" description="Disordered" evidence="13">
    <location>
        <begin position="56"/>
        <end position="81"/>
    </location>
</feature>
<dbReference type="SMART" id="SM00355">
    <property type="entry name" value="ZnF_C2H2"/>
    <property type="match status" value="5"/>
</dbReference>
<dbReference type="PROSITE" id="PS50157">
    <property type="entry name" value="ZINC_FINGER_C2H2_2"/>
    <property type="match status" value="5"/>
</dbReference>
<evidence type="ECO:0000313" key="16">
    <source>
        <dbReference type="Proteomes" id="UP001497382"/>
    </source>
</evidence>
<accession>A0AAV1ZZX9</accession>
<dbReference type="Pfam" id="PF00096">
    <property type="entry name" value="zf-C2H2"/>
    <property type="match status" value="5"/>
</dbReference>
<feature type="domain" description="C2H2-type" evidence="14">
    <location>
        <begin position="310"/>
        <end position="337"/>
    </location>
</feature>
<keyword evidence="3" id="KW-0677">Repeat</keyword>
<proteinExistence type="inferred from homology"/>
<evidence type="ECO:0000256" key="12">
    <source>
        <dbReference type="PROSITE-ProRule" id="PRU00042"/>
    </source>
</evidence>
<comment type="caution">
    <text evidence="15">The sequence shown here is derived from an EMBL/GenBank/DDBJ whole genome shotgun (WGS) entry which is preliminary data.</text>
</comment>
<feature type="domain" description="C2H2-type" evidence="14">
    <location>
        <begin position="394"/>
        <end position="421"/>
    </location>
</feature>
<comment type="function">
    <text evidence="10">May be involved in the development of the mandibular molar tooth germ at the bud stage.</text>
</comment>
<dbReference type="FunFam" id="3.30.160.60:FF:000318">
    <property type="entry name" value="Odd-skipped-related transciption factor 2"/>
    <property type="match status" value="1"/>
</dbReference>
<comment type="subcellular location">
    <subcellularLocation>
        <location evidence="1">Nucleus</location>
    </subcellularLocation>
</comment>
<dbReference type="PANTHER" id="PTHR14196:SF0">
    <property type="entry name" value="PROTEIN BOWEL"/>
    <property type="match status" value="1"/>
</dbReference>
<evidence type="ECO:0000256" key="8">
    <source>
        <dbReference type="ARBA" id="ARBA00023242"/>
    </source>
</evidence>
<dbReference type="GO" id="GO:0000977">
    <property type="term" value="F:RNA polymerase II transcription regulatory region sequence-specific DNA binding"/>
    <property type="evidence" value="ECO:0007669"/>
    <property type="project" value="TreeGrafter"/>
</dbReference>
<dbReference type="PANTHER" id="PTHR14196">
    <property type="entry name" value="ODD-SKIPPED - RELATED"/>
    <property type="match status" value="1"/>
</dbReference>
<reference evidence="15 16" key="1">
    <citation type="submission" date="2024-04" db="EMBL/GenBank/DDBJ databases">
        <authorList>
            <person name="Rising A."/>
            <person name="Reimegard J."/>
            <person name="Sonavane S."/>
            <person name="Akerstrom W."/>
            <person name="Nylinder S."/>
            <person name="Hedman E."/>
            <person name="Kallberg Y."/>
        </authorList>
    </citation>
    <scope>NUCLEOTIDE SEQUENCE [LARGE SCALE GENOMIC DNA]</scope>
</reference>
<dbReference type="Gene3D" id="3.30.160.60">
    <property type="entry name" value="Classic Zinc Finger"/>
    <property type="match status" value="5"/>
</dbReference>
<protein>
    <recommendedName>
        <fullName evidence="11">Protein odd-skipped-related 2</fullName>
    </recommendedName>
</protein>
<dbReference type="InterPro" id="IPR013087">
    <property type="entry name" value="Znf_C2H2_type"/>
</dbReference>
<dbReference type="SUPFAM" id="SSF57667">
    <property type="entry name" value="beta-beta-alpha zinc fingers"/>
    <property type="match status" value="3"/>
</dbReference>
<keyword evidence="8" id="KW-0539">Nucleus</keyword>
<organism evidence="15 16">
    <name type="scientific">Larinioides sclopetarius</name>
    <dbReference type="NCBI Taxonomy" id="280406"/>
    <lineage>
        <taxon>Eukaryota</taxon>
        <taxon>Metazoa</taxon>
        <taxon>Ecdysozoa</taxon>
        <taxon>Arthropoda</taxon>
        <taxon>Chelicerata</taxon>
        <taxon>Arachnida</taxon>
        <taxon>Araneae</taxon>
        <taxon>Araneomorphae</taxon>
        <taxon>Entelegynae</taxon>
        <taxon>Araneoidea</taxon>
        <taxon>Araneidae</taxon>
        <taxon>Larinioides</taxon>
    </lineage>
</organism>
<evidence type="ECO:0000256" key="4">
    <source>
        <dbReference type="ARBA" id="ARBA00022771"/>
    </source>
</evidence>
<evidence type="ECO:0000256" key="13">
    <source>
        <dbReference type="SAM" id="MobiDB-lite"/>
    </source>
</evidence>
<dbReference type="InterPro" id="IPR036236">
    <property type="entry name" value="Znf_C2H2_sf"/>
</dbReference>
<dbReference type="PROSITE" id="PS00028">
    <property type="entry name" value="ZINC_FINGER_C2H2_1"/>
    <property type="match status" value="5"/>
</dbReference>
<dbReference type="InterPro" id="IPR050717">
    <property type="entry name" value="C2H2-ZF_Transcription_Reg"/>
</dbReference>
<evidence type="ECO:0000256" key="10">
    <source>
        <dbReference type="ARBA" id="ARBA00053084"/>
    </source>
</evidence>
<keyword evidence="2" id="KW-0479">Metal-binding</keyword>
<evidence type="ECO:0000256" key="9">
    <source>
        <dbReference type="ARBA" id="ARBA00038339"/>
    </source>
</evidence>
<keyword evidence="4 12" id="KW-0863">Zinc-finger</keyword>
<evidence type="ECO:0000256" key="7">
    <source>
        <dbReference type="ARBA" id="ARBA00023163"/>
    </source>
</evidence>
<comment type="similarity">
    <text evidence="9">Belongs to the Odd C2H2-type zinc-finger protein family.</text>
</comment>
<dbReference type="AlphaFoldDB" id="A0AAV1ZZX9"/>
<sequence length="460" mass="51638">MSMPNNLELKMTIPQGRLKADPMCSCSSTETASQTLPKDDQLNMKMQEMKPFCKPQSSERALSLQDLPDRPPDAHFSSSSSNNKKLLVAGTQFLPGLVMHPSAIQTFPQPVFSRTHLPLSPLPILPAYTMAGCVQQFGTSYPFVLPDGSTASYKSASSNEASSQKVGRPDTNKSQTTLSPQKAAPGQSTESYRRTKFDFSKLAESATSKDDPPPAHSRAASEPRTGPFEPPSTTKTSVALITSHTYPFISPYYTLGAMGLATDYFERKLARGRGSSRPKKEFICKYCQRRFTKSYNLLIHERTHTDERPYTCDICHKAFRRQDHLRDHRYIHSKEKPFKCSECGKGFCQSRTLAVHRILHMEDSPHKCPTCGRTFNQRSNLKTHLLTHTDIKPYNCDSCGKVFRRNCDLRRHTLTHTLGLPEAPCEEGHGSPTNSCDRYYTGEDDEDDDSHSQEIVDVEN</sequence>
<dbReference type="FunFam" id="3.30.160.60:FF:000148">
    <property type="entry name" value="zinc finger protein Gfi-1"/>
    <property type="match status" value="1"/>
</dbReference>
<evidence type="ECO:0000256" key="5">
    <source>
        <dbReference type="ARBA" id="ARBA00022833"/>
    </source>
</evidence>
<keyword evidence="16" id="KW-1185">Reference proteome</keyword>
<keyword evidence="6" id="KW-0805">Transcription regulation</keyword>
<keyword evidence="7" id="KW-0804">Transcription</keyword>
<feature type="domain" description="C2H2-type" evidence="14">
    <location>
        <begin position="282"/>
        <end position="309"/>
    </location>
</feature>
<feature type="compositionally biased region" description="Basic and acidic residues" evidence="13">
    <location>
        <begin position="191"/>
        <end position="213"/>
    </location>
</feature>
<dbReference type="FunFam" id="3.30.160.60:FF:000311">
    <property type="entry name" value="protein odd-skipped-related 2 isoform X1"/>
    <property type="match status" value="1"/>
</dbReference>
<dbReference type="Proteomes" id="UP001497382">
    <property type="component" value="Unassembled WGS sequence"/>
</dbReference>
<evidence type="ECO:0000313" key="15">
    <source>
        <dbReference type="EMBL" id="CAL1277220.1"/>
    </source>
</evidence>
<gene>
    <name evidence="15" type="ORF">LARSCL_LOCUS9093</name>
</gene>
<evidence type="ECO:0000259" key="14">
    <source>
        <dbReference type="PROSITE" id="PS50157"/>
    </source>
</evidence>
<feature type="compositionally biased region" description="Low complexity" evidence="13">
    <location>
        <begin position="152"/>
        <end position="163"/>
    </location>
</feature>
<evidence type="ECO:0000256" key="1">
    <source>
        <dbReference type="ARBA" id="ARBA00004123"/>
    </source>
</evidence>
<evidence type="ECO:0000256" key="6">
    <source>
        <dbReference type="ARBA" id="ARBA00023015"/>
    </source>
</evidence>
<dbReference type="GO" id="GO:0008270">
    <property type="term" value="F:zinc ion binding"/>
    <property type="evidence" value="ECO:0007669"/>
    <property type="project" value="UniProtKB-KW"/>
</dbReference>
<keyword evidence="5" id="KW-0862">Zinc</keyword>
<feature type="region of interest" description="Disordered" evidence="13">
    <location>
        <begin position="152"/>
        <end position="235"/>
    </location>
</feature>
<feature type="domain" description="C2H2-type" evidence="14">
    <location>
        <begin position="366"/>
        <end position="393"/>
    </location>
</feature>
<feature type="region of interest" description="Disordered" evidence="13">
    <location>
        <begin position="420"/>
        <end position="460"/>
    </location>
</feature>
<name>A0AAV1ZZX9_9ARAC</name>
<dbReference type="FunFam" id="3.30.160.60:FF:000090">
    <property type="entry name" value="Odd-skipped-related transciption factor 2"/>
    <property type="match status" value="1"/>
</dbReference>
<evidence type="ECO:0000256" key="3">
    <source>
        <dbReference type="ARBA" id="ARBA00022737"/>
    </source>
</evidence>
<feature type="domain" description="C2H2-type" evidence="14">
    <location>
        <begin position="338"/>
        <end position="365"/>
    </location>
</feature>
<feature type="compositionally biased region" description="Polar residues" evidence="13">
    <location>
        <begin position="172"/>
        <end position="190"/>
    </location>
</feature>
<dbReference type="EMBL" id="CAXIEN010000100">
    <property type="protein sequence ID" value="CAL1277220.1"/>
    <property type="molecule type" value="Genomic_DNA"/>
</dbReference>
<dbReference type="FunFam" id="3.30.160.60:FF:000254">
    <property type="entry name" value="Odd-skipped related transciption factor 1"/>
    <property type="match status" value="1"/>
</dbReference>
<dbReference type="GO" id="GO:0000981">
    <property type="term" value="F:DNA-binding transcription factor activity, RNA polymerase II-specific"/>
    <property type="evidence" value="ECO:0007669"/>
    <property type="project" value="TreeGrafter"/>
</dbReference>
<evidence type="ECO:0000256" key="11">
    <source>
        <dbReference type="ARBA" id="ARBA00071335"/>
    </source>
</evidence>